<keyword evidence="4" id="KW-0456">Lyase</keyword>
<dbReference type="InterPro" id="IPR036979">
    <property type="entry name" value="CM_dom_sf"/>
</dbReference>
<dbReference type="PROSITE" id="PS51168">
    <property type="entry name" value="CHORISMATE_MUT_2"/>
    <property type="match status" value="1"/>
</dbReference>
<keyword evidence="5" id="KW-1185">Reference proteome</keyword>
<dbReference type="Pfam" id="PF01817">
    <property type="entry name" value="CM_2"/>
    <property type="match status" value="1"/>
</dbReference>
<sequence>MKQCNDMKEVREEIDRVDRLIVPLLLERLEYIAQAGHIKPDRDTVRDNWRVEDVVSKAKATAANMGGNEAYIEDVYRHLIEWSINHEFDVWDSANKDTKQA</sequence>
<feature type="domain" description="Chorismate mutase" evidence="3">
    <location>
        <begin position="1"/>
        <end position="91"/>
    </location>
</feature>
<dbReference type="InterPro" id="IPR051331">
    <property type="entry name" value="Chorismate_mutase-related"/>
</dbReference>
<evidence type="ECO:0000259" key="3">
    <source>
        <dbReference type="PROSITE" id="PS51168"/>
    </source>
</evidence>
<dbReference type="EMBL" id="FNAK01000002">
    <property type="protein sequence ID" value="SDD67537.1"/>
    <property type="molecule type" value="Genomic_DNA"/>
</dbReference>
<dbReference type="Proteomes" id="UP000183685">
    <property type="component" value="Unassembled WGS sequence"/>
</dbReference>
<evidence type="ECO:0000256" key="2">
    <source>
        <dbReference type="ARBA" id="ARBA00023235"/>
    </source>
</evidence>
<dbReference type="PANTHER" id="PTHR38041">
    <property type="entry name" value="CHORISMATE MUTASE"/>
    <property type="match status" value="1"/>
</dbReference>
<dbReference type="EC" id="5.4.99.5" evidence="1"/>
<reference evidence="4 5" key="1">
    <citation type="submission" date="2016-10" db="EMBL/GenBank/DDBJ databases">
        <authorList>
            <person name="de Groot N.N."/>
        </authorList>
    </citation>
    <scope>NUCLEOTIDE SEQUENCE [LARGE SCALE GENOMIC DNA]</scope>
    <source>
        <strain evidence="4 5">CGMCC 1.9109</strain>
    </source>
</reference>
<dbReference type="GO" id="GO:0016829">
    <property type="term" value="F:lyase activity"/>
    <property type="evidence" value="ECO:0007669"/>
    <property type="project" value="UniProtKB-KW"/>
</dbReference>
<dbReference type="AlphaFoldDB" id="A0A1G6WQN3"/>
<dbReference type="PANTHER" id="PTHR38041:SF1">
    <property type="entry name" value="CHORISMATE MUTASE"/>
    <property type="match status" value="1"/>
</dbReference>
<accession>A0A1G6WQN3</accession>
<evidence type="ECO:0000313" key="4">
    <source>
        <dbReference type="EMBL" id="SDD67537.1"/>
    </source>
</evidence>
<gene>
    <name evidence="4" type="ORF">SAMN04488071_1175</name>
</gene>
<keyword evidence="4" id="KW-0670">Pyruvate</keyword>
<protein>
    <recommendedName>
        <fullName evidence="1">chorismate mutase</fullName>
        <ecNumber evidence="1">5.4.99.5</ecNumber>
    </recommendedName>
</protein>
<dbReference type="GO" id="GO:0046417">
    <property type="term" value="P:chorismate metabolic process"/>
    <property type="evidence" value="ECO:0007669"/>
    <property type="project" value="InterPro"/>
</dbReference>
<dbReference type="InterPro" id="IPR002701">
    <property type="entry name" value="CM_II_prokaryot"/>
</dbReference>
<proteinExistence type="predicted"/>
<organism evidence="4 5">
    <name type="scientific">Kordiimonas lacus</name>
    <dbReference type="NCBI Taxonomy" id="637679"/>
    <lineage>
        <taxon>Bacteria</taxon>
        <taxon>Pseudomonadati</taxon>
        <taxon>Pseudomonadota</taxon>
        <taxon>Alphaproteobacteria</taxon>
        <taxon>Kordiimonadales</taxon>
        <taxon>Kordiimonadaceae</taxon>
        <taxon>Kordiimonas</taxon>
    </lineage>
</organism>
<dbReference type="SMART" id="SM00830">
    <property type="entry name" value="CM_2"/>
    <property type="match status" value="1"/>
</dbReference>
<dbReference type="GO" id="GO:0004106">
    <property type="term" value="F:chorismate mutase activity"/>
    <property type="evidence" value="ECO:0007669"/>
    <property type="project" value="UniProtKB-EC"/>
</dbReference>
<dbReference type="RefSeq" id="WP_068306342.1">
    <property type="nucleotide sequence ID" value="NZ_DAIOMO010000001.1"/>
</dbReference>
<dbReference type="STRING" id="637679.GCA_001550055_02891"/>
<evidence type="ECO:0000256" key="1">
    <source>
        <dbReference type="ARBA" id="ARBA00012404"/>
    </source>
</evidence>
<dbReference type="SUPFAM" id="SSF48600">
    <property type="entry name" value="Chorismate mutase II"/>
    <property type="match status" value="1"/>
</dbReference>
<name>A0A1G6WQN3_9PROT</name>
<evidence type="ECO:0000313" key="5">
    <source>
        <dbReference type="Proteomes" id="UP000183685"/>
    </source>
</evidence>
<keyword evidence="2" id="KW-0413">Isomerase</keyword>
<dbReference type="GO" id="GO:0009697">
    <property type="term" value="P:salicylic acid biosynthetic process"/>
    <property type="evidence" value="ECO:0007669"/>
    <property type="project" value="TreeGrafter"/>
</dbReference>
<dbReference type="InterPro" id="IPR036263">
    <property type="entry name" value="Chorismate_II_sf"/>
</dbReference>
<dbReference type="Gene3D" id="1.20.59.10">
    <property type="entry name" value="Chorismate mutase"/>
    <property type="match status" value="1"/>
</dbReference>